<evidence type="ECO:0000313" key="8">
    <source>
        <dbReference type="Proteomes" id="UP000694403"/>
    </source>
</evidence>
<dbReference type="InterPro" id="IPR013783">
    <property type="entry name" value="Ig-like_fold"/>
</dbReference>
<dbReference type="PANTHER" id="PTHR11860:SF87">
    <property type="entry name" value="CMRF35-LIKE MOLECULE 8"/>
    <property type="match status" value="1"/>
</dbReference>
<feature type="domain" description="Ig-like" evidence="6">
    <location>
        <begin position="10"/>
        <end position="134"/>
    </location>
</feature>
<evidence type="ECO:0000256" key="3">
    <source>
        <dbReference type="ARBA" id="ARBA00023136"/>
    </source>
</evidence>
<dbReference type="CDD" id="cd05716">
    <property type="entry name" value="IgV_pIgR_like"/>
    <property type="match status" value="1"/>
</dbReference>
<dbReference type="SMART" id="SM00409">
    <property type="entry name" value="IG"/>
    <property type="match status" value="1"/>
</dbReference>
<accession>A0A8C3XSH1</accession>
<dbReference type="InterPro" id="IPR013106">
    <property type="entry name" value="Ig_V-set"/>
</dbReference>
<feature type="signal peptide" evidence="5">
    <location>
        <begin position="1"/>
        <end position="23"/>
    </location>
</feature>
<reference evidence="7" key="1">
    <citation type="submission" date="2025-08" db="UniProtKB">
        <authorList>
            <consortium name="Ensembl"/>
        </authorList>
    </citation>
    <scope>IDENTIFICATION</scope>
</reference>
<dbReference type="GO" id="GO:0005886">
    <property type="term" value="C:plasma membrane"/>
    <property type="evidence" value="ECO:0007669"/>
    <property type="project" value="TreeGrafter"/>
</dbReference>
<evidence type="ECO:0000256" key="2">
    <source>
        <dbReference type="ARBA" id="ARBA00022692"/>
    </source>
</evidence>
<organism evidence="7 8">
    <name type="scientific">Chelydra serpentina</name>
    <name type="common">Snapping turtle</name>
    <name type="synonym">Testudo serpentina</name>
    <dbReference type="NCBI Taxonomy" id="8475"/>
    <lineage>
        <taxon>Eukaryota</taxon>
        <taxon>Metazoa</taxon>
        <taxon>Chordata</taxon>
        <taxon>Craniata</taxon>
        <taxon>Vertebrata</taxon>
        <taxon>Euteleostomi</taxon>
        <taxon>Archelosauria</taxon>
        <taxon>Testudinata</taxon>
        <taxon>Testudines</taxon>
        <taxon>Cryptodira</taxon>
        <taxon>Durocryptodira</taxon>
        <taxon>Americhelydia</taxon>
        <taxon>Chelydroidea</taxon>
        <taxon>Chelydridae</taxon>
        <taxon>Chelydra</taxon>
    </lineage>
</organism>
<feature type="region of interest" description="Disordered" evidence="4">
    <location>
        <begin position="135"/>
        <end position="174"/>
    </location>
</feature>
<evidence type="ECO:0000313" key="7">
    <source>
        <dbReference type="Ensembl" id="ENSCSRP00000019371.1"/>
    </source>
</evidence>
<dbReference type="GO" id="GO:0004888">
    <property type="term" value="F:transmembrane signaling receptor activity"/>
    <property type="evidence" value="ECO:0007669"/>
    <property type="project" value="TreeGrafter"/>
</dbReference>
<dbReference type="InterPro" id="IPR007110">
    <property type="entry name" value="Ig-like_dom"/>
</dbReference>
<dbReference type="InterPro" id="IPR003599">
    <property type="entry name" value="Ig_sub"/>
</dbReference>
<keyword evidence="8" id="KW-1185">Reference proteome</keyword>
<dbReference type="PANTHER" id="PTHR11860">
    <property type="entry name" value="POLYMERIC-IMMUNOGLOBULIN RECEPTOR"/>
    <property type="match status" value="1"/>
</dbReference>
<dbReference type="PROSITE" id="PS50835">
    <property type="entry name" value="IG_LIKE"/>
    <property type="match status" value="1"/>
</dbReference>
<evidence type="ECO:0000256" key="5">
    <source>
        <dbReference type="SAM" id="SignalP"/>
    </source>
</evidence>
<dbReference type="InterPro" id="IPR036179">
    <property type="entry name" value="Ig-like_dom_sf"/>
</dbReference>
<name>A0A8C3XSH1_CHESE</name>
<keyword evidence="5" id="KW-0732">Signal</keyword>
<dbReference type="SUPFAM" id="SSF48726">
    <property type="entry name" value="Immunoglobulin"/>
    <property type="match status" value="1"/>
</dbReference>
<dbReference type="AlphaFoldDB" id="A0A8C3XSH1"/>
<evidence type="ECO:0000256" key="1">
    <source>
        <dbReference type="ARBA" id="ARBA00004370"/>
    </source>
</evidence>
<dbReference type="Pfam" id="PF07686">
    <property type="entry name" value="V-set"/>
    <property type="match status" value="1"/>
</dbReference>
<proteinExistence type="predicted"/>
<dbReference type="Gene3D" id="2.60.40.10">
    <property type="entry name" value="Immunoglobulins"/>
    <property type="match status" value="1"/>
</dbReference>
<evidence type="ECO:0000259" key="6">
    <source>
        <dbReference type="PROSITE" id="PS50835"/>
    </source>
</evidence>
<dbReference type="InterPro" id="IPR050671">
    <property type="entry name" value="CD300_family_receptors"/>
</dbReference>
<evidence type="ECO:0000256" key="4">
    <source>
        <dbReference type="SAM" id="MobiDB-lite"/>
    </source>
</evidence>
<protein>
    <recommendedName>
        <fullName evidence="6">Ig-like domain-containing protein</fullName>
    </recommendedName>
</protein>
<sequence length="230" mass="25288">QTSRVWVHVPRVSLSLSLAGCWAVTGPGAVSGPPGGSVAVRCRYREGSERYQKFWCRAGSRRRCSNGHIVQTDGSEAEVTRGRVSIRDNHPQRVFTVTVGNLTPADAGTYRCGVGRWRWRWAHDLSYPVELTVSPGKSRRAPWQCRGSVPSPIPTARTPQATKQPDSPPPTKAESMPLLLSHVALVTSPNALARSISRRRKNSDIFGDNVPQKNTCCFYQQESGGPVRLD</sequence>
<keyword evidence="2" id="KW-0812">Transmembrane</keyword>
<feature type="chain" id="PRO_5034699067" description="Ig-like domain-containing protein" evidence="5">
    <location>
        <begin position="24"/>
        <end position="230"/>
    </location>
</feature>
<keyword evidence="3" id="KW-0472">Membrane</keyword>
<reference evidence="7" key="2">
    <citation type="submission" date="2025-09" db="UniProtKB">
        <authorList>
            <consortium name="Ensembl"/>
        </authorList>
    </citation>
    <scope>IDENTIFICATION</scope>
</reference>
<comment type="subcellular location">
    <subcellularLocation>
        <location evidence="1">Membrane</location>
    </subcellularLocation>
</comment>
<dbReference type="Ensembl" id="ENSCSRT00000020250.1">
    <property type="protein sequence ID" value="ENSCSRP00000019371.1"/>
    <property type="gene ID" value="ENSCSRG00000014741.1"/>
</dbReference>
<dbReference type="Proteomes" id="UP000694403">
    <property type="component" value="Unplaced"/>
</dbReference>